<proteinExistence type="predicted"/>
<feature type="region of interest" description="Disordered" evidence="1">
    <location>
        <begin position="447"/>
        <end position="470"/>
    </location>
</feature>
<feature type="region of interest" description="Disordered" evidence="1">
    <location>
        <begin position="292"/>
        <end position="427"/>
    </location>
</feature>
<dbReference type="AlphaFoldDB" id="A0A5N6DF30"/>
<gene>
    <name evidence="2" type="ORF">BDV34DRAFT_214448</name>
</gene>
<feature type="compositionally biased region" description="Basic and acidic residues" evidence="1">
    <location>
        <begin position="338"/>
        <end position="351"/>
    </location>
</feature>
<feature type="compositionally biased region" description="Polar residues" evidence="1">
    <location>
        <begin position="295"/>
        <end position="307"/>
    </location>
</feature>
<dbReference type="OMA" id="SHAICVQ"/>
<protein>
    <submittedName>
        <fullName evidence="2">Uncharacterized protein</fullName>
    </submittedName>
</protein>
<feature type="compositionally biased region" description="Pro residues" evidence="1">
    <location>
        <begin position="361"/>
        <end position="381"/>
    </location>
</feature>
<dbReference type="Proteomes" id="UP000326532">
    <property type="component" value="Unassembled WGS sequence"/>
</dbReference>
<name>A0A5N6DF30_ASPPA</name>
<accession>A0A5N6DF30</accession>
<dbReference type="EMBL" id="ML734988">
    <property type="protein sequence ID" value="KAB8203678.1"/>
    <property type="molecule type" value="Genomic_DNA"/>
</dbReference>
<organism evidence="2 3">
    <name type="scientific">Aspergillus parasiticus</name>
    <dbReference type="NCBI Taxonomy" id="5067"/>
    <lineage>
        <taxon>Eukaryota</taxon>
        <taxon>Fungi</taxon>
        <taxon>Dikarya</taxon>
        <taxon>Ascomycota</taxon>
        <taxon>Pezizomycotina</taxon>
        <taxon>Eurotiomycetes</taxon>
        <taxon>Eurotiomycetidae</taxon>
        <taxon>Eurotiales</taxon>
        <taxon>Aspergillaceae</taxon>
        <taxon>Aspergillus</taxon>
        <taxon>Aspergillus subgen. Circumdati</taxon>
    </lineage>
</organism>
<sequence>MSPAPVPAPQQQDSQLQTLAKAFEALLLTTQQFICKERILQQRLEYAYDEYMKLAGRLPGGLDTHAKIVSEKILGYSSESGNQESVSFSPPDVVRALAESGNVGDRTLKPIADGVVCYKSVLNSQSVPDLNPCLVATRAGAPGSLEKDFTTKGTQGNLHCPFAKSRIMPSQDGMANGIEDPFKIQNGDTCGHESLDPIKAERNDRHSSQTPSVRTSTTQCPVARCPIRYLDQHSPEEIADYVERHKHEIPRSHAICVQRYQKDSHSMRHLDAKYGSLINMIRGLSVKHQAFLPNRGNSGAPTSSSSAERVEKWAEEVGINPELQPSIKVAETEDDDGREGRFDRPLREVRVGESPSRPWGIPVPMPLPPSASPPLSPPPAAALPEKSKKPPEEETIGVSSIPTRDATQQAPTTAPKSGRCPFGHGAAPAVNVVTETETIRDHGKMNGTIENAQQDSGEQPHAHLPPTNSPASIVFNGPVFFGFSPEQTSSFLQQLGSLVNKH</sequence>
<evidence type="ECO:0000313" key="3">
    <source>
        <dbReference type="Proteomes" id="UP000326532"/>
    </source>
</evidence>
<reference evidence="2 3" key="1">
    <citation type="submission" date="2019-04" db="EMBL/GenBank/DDBJ databases">
        <title>Fungal friends and foes A comparative genomics study of 23 Aspergillus species from section Flavi.</title>
        <authorList>
            <consortium name="DOE Joint Genome Institute"/>
            <person name="Kjaerbolling I."/>
            <person name="Vesth T.C."/>
            <person name="Frisvad J.C."/>
            <person name="Nybo J.L."/>
            <person name="Theobald S."/>
            <person name="Kildgaard S."/>
            <person name="Petersen T.I."/>
            <person name="Kuo A."/>
            <person name="Sato A."/>
            <person name="Lyhne E.K."/>
            <person name="Kogle M.E."/>
            <person name="Wiebenga A."/>
            <person name="Kun R.S."/>
            <person name="Lubbers R.J."/>
            <person name="Makela M.R."/>
            <person name="Barry K."/>
            <person name="Chovatia M."/>
            <person name="Clum A."/>
            <person name="Daum C."/>
            <person name="Haridas S."/>
            <person name="He G."/>
            <person name="LaButti K."/>
            <person name="Lipzen A."/>
            <person name="Mondo S."/>
            <person name="Pangilinan J."/>
            <person name="Riley R."/>
            <person name="Salamov A."/>
            <person name="Simmons B.A."/>
            <person name="Magnuson J.K."/>
            <person name="Henrissat B."/>
            <person name="Mortensen U.H."/>
            <person name="Larsen T.O."/>
            <person name="De vries R.P."/>
            <person name="Grigoriev I.V."/>
            <person name="Machida M."/>
            <person name="Baker S.E."/>
            <person name="Andersen M.R."/>
        </authorList>
    </citation>
    <scope>NUCLEOTIDE SEQUENCE [LARGE SCALE GENOMIC DNA]</scope>
    <source>
        <strain evidence="2 3">CBS 117618</strain>
    </source>
</reference>
<feature type="compositionally biased region" description="Polar residues" evidence="1">
    <location>
        <begin position="397"/>
        <end position="415"/>
    </location>
</feature>
<evidence type="ECO:0000313" key="2">
    <source>
        <dbReference type="EMBL" id="KAB8203678.1"/>
    </source>
</evidence>
<keyword evidence="3" id="KW-1185">Reference proteome</keyword>
<evidence type="ECO:0000256" key="1">
    <source>
        <dbReference type="SAM" id="MobiDB-lite"/>
    </source>
</evidence>
<dbReference type="VEuPathDB" id="FungiDB:BDV34DRAFT_214448"/>
<feature type="compositionally biased region" description="Polar residues" evidence="1">
    <location>
        <begin position="448"/>
        <end position="457"/>
    </location>
</feature>